<dbReference type="AlphaFoldDB" id="A0A2Z5Y467"/>
<dbReference type="GeneID" id="57043993"/>
<evidence type="ECO:0000256" key="4">
    <source>
        <dbReference type="ARBA" id="ARBA00022729"/>
    </source>
</evidence>
<dbReference type="InterPro" id="IPR030678">
    <property type="entry name" value="Peptide/Ni-bd"/>
</dbReference>
<feature type="domain" description="Solute-binding protein family 5" evidence="7">
    <location>
        <begin position="84"/>
        <end position="465"/>
    </location>
</feature>
<evidence type="ECO:0000256" key="5">
    <source>
        <dbReference type="ARBA" id="ARBA00022856"/>
    </source>
</evidence>
<dbReference type="CDD" id="cd08504">
    <property type="entry name" value="PBP2_OppA"/>
    <property type="match status" value="1"/>
</dbReference>
<dbReference type="GO" id="GO:0030288">
    <property type="term" value="C:outer membrane-bounded periplasmic space"/>
    <property type="evidence" value="ECO:0007669"/>
    <property type="project" value="UniProtKB-ARBA"/>
</dbReference>
<evidence type="ECO:0000313" key="8">
    <source>
        <dbReference type="EMBL" id="BBC61560.1"/>
    </source>
</evidence>
<dbReference type="Gene3D" id="3.90.76.10">
    <property type="entry name" value="Dipeptide-binding Protein, Domain 1"/>
    <property type="match status" value="1"/>
</dbReference>
<dbReference type="EMBL" id="AP018492">
    <property type="protein sequence ID" value="BBC61560.1"/>
    <property type="molecule type" value="Genomic_DNA"/>
</dbReference>
<dbReference type="Gene3D" id="3.10.105.10">
    <property type="entry name" value="Dipeptide-binding Protein, Domain 3"/>
    <property type="match status" value="1"/>
</dbReference>
<reference evidence="8 9" key="1">
    <citation type="submission" date="2018-01" db="EMBL/GenBank/DDBJ databases">
        <title>Whole genome sequence of Melissococcus plutonius DAT561.</title>
        <authorList>
            <person name="Okumura K."/>
            <person name="Takamatsu D."/>
            <person name="Okura M."/>
        </authorList>
    </citation>
    <scope>NUCLEOTIDE SEQUENCE [LARGE SCALE GENOMIC DNA]</scope>
    <source>
        <strain evidence="8 9">DAT561</strain>
    </source>
</reference>
<dbReference type="FunFam" id="3.10.105.10:FF:000001">
    <property type="entry name" value="Oligopeptide ABC transporter, oligopeptide-binding protein"/>
    <property type="match status" value="1"/>
</dbReference>
<dbReference type="RefSeq" id="WP_015695366.1">
    <property type="nucleotide sequence ID" value="NZ_AP018492.1"/>
</dbReference>
<dbReference type="GO" id="GO:0015833">
    <property type="term" value="P:peptide transport"/>
    <property type="evidence" value="ECO:0007669"/>
    <property type="project" value="UniProtKB-KW"/>
</dbReference>
<keyword evidence="3" id="KW-0813">Transport</keyword>
<evidence type="ECO:0000256" key="2">
    <source>
        <dbReference type="ARBA" id="ARBA00005695"/>
    </source>
</evidence>
<keyword evidence="4 6" id="KW-0732">Signal</keyword>
<comment type="subcellular location">
    <subcellularLocation>
        <location evidence="1">Cell envelope</location>
    </subcellularLocation>
</comment>
<gene>
    <name evidence="8" type="ORF">DAT561_1462</name>
</gene>
<comment type="similarity">
    <text evidence="2">Belongs to the bacterial solute-binding protein 5 family.</text>
</comment>
<keyword evidence="5" id="KW-0653">Protein transport</keyword>
<dbReference type="InterPro" id="IPR039424">
    <property type="entry name" value="SBP_5"/>
</dbReference>
<proteinExistence type="inferred from homology"/>
<dbReference type="PROSITE" id="PS51257">
    <property type="entry name" value="PROKAR_LIPOPROTEIN"/>
    <property type="match status" value="1"/>
</dbReference>
<name>A0A2Z5Y467_9ENTE</name>
<evidence type="ECO:0000256" key="6">
    <source>
        <dbReference type="SAM" id="SignalP"/>
    </source>
</evidence>
<dbReference type="Proteomes" id="UP000269226">
    <property type="component" value="Chromosome"/>
</dbReference>
<dbReference type="SUPFAM" id="SSF53850">
    <property type="entry name" value="Periplasmic binding protein-like II"/>
    <property type="match status" value="1"/>
</dbReference>
<protein>
    <submittedName>
        <fullName evidence="8">Oligopeptide ABC transporter, periplasmic oligopeptide-binding protein OppA</fullName>
    </submittedName>
</protein>
<dbReference type="GO" id="GO:1904680">
    <property type="term" value="F:peptide transmembrane transporter activity"/>
    <property type="evidence" value="ECO:0007669"/>
    <property type="project" value="TreeGrafter"/>
</dbReference>
<sequence length="548" mass="61675">MKIKLSSLMILLVSSIALTACSSTTSTIKKVGHPKQALNYIEKAVITTTDPSLAADEVSLNALNNVDEGIYRLDKDHLPQPAGAAEKATLSKDGKTYTIKLRKNATWSDGKPVKAQDYVYSWQRTVDPKLASTTAYFFKPVKNADAIAERKMDKSKLGIKAIGDYQLEITLNKPTPYFEYLLTLPTFFPQRSDIVKKFGDQYAAKSQNAVYNGPFVLSGYQATGSNDTWSYVKNSHYWDRHQVKLDKVNLSVVKEGATALNLFKQGQVDTTYLASEFVPQMKNDPSFLSIDRSSTSYLEFNQKESDSPYRNVNLRKAISYAINRKELVNNVLANGATEAVGLVPKKLVSNPKTHQDFTEETNSVIQHDANQAKSDWNKAKKELNISSLEMNILTDDMAMSKKMAEYLQATLSETLPGLKVSITSIPFSVLLDRVNKGDFQVAIAAWGADYADPTSFLELFTTKNFNNHSKYTNKKYDELVDQAMNSERNQPEERWNKLVKAENILMNDMGVVPLYYSVDTRLCQAKVKNIIYHPINTRYELKWASINE</sequence>
<dbReference type="PIRSF" id="PIRSF002741">
    <property type="entry name" value="MppA"/>
    <property type="match status" value="1"/>
</dbReference>
<keyword evidence="5" id="KW-0571">Peptide transport</keyword>
<dbReference type="PANTHER" id="PTHR30290">
    <property type="entry name" value="PERIPLASMIC BINDING COMPONENT OF ABC TRANSPORTER"/>
    <property type="match status" value="1"/>
</dbReference>
<evidence type="ECO:0000313" key="9">
    <source>
        <dbReference type="Proteomes" id="UP000269226"/>
    </source>
</evidence>
<evidence type="ECO:0000259" key="7">
    <source>
        <dbReference type="Pfam" id="PF00496"/>
    </source>
</evidence>
<dbReference type="PANTHER" id="PTHR30290:SF10">
    <property type="entry name" value="PERIPLASMIC OLIGOPEPTIDE-BINDING PROTEIN-RELATED"/>
    <property type="match status" value="1"/>
</dbReference>
<feature type="signal peptide" evidence="6">
    <location>
        <begin position="1"/>
        <end position="19"/>
    </location>
</feature>
<organism evidence="8 9">
    <name type="scientific">Melissococcus plutonius</name>
    <dbReference type="NCBI Taxonomy" id="33970"/>
    <lineage>
        <taxon>Bacteria</taxon>
        <taxon>Bacillati</taxon>
        <taxon>Bacillota</taxon>
        <taxon>Bacilli</taxon>
        <taxon>Lactobacillales</taxon>
        <taxon>Enterococcaceae</taxon>
        <taxon>Melissococcus</taxon>
    </lineage>
</organism>
<dbReference type="Pfam" id="PF00496">
    <property type="entry name" value="SBP_bac_5"/>
    <property type="match status" value="1"/>
</dbReference>
<accession>A0A2Z5Y467</accession>
<dbReference type="GO" id="GO:0043190">
    <property type="term" value="C:ATP-binding cassette (ABC) transporter complex"/>
    <property type="evidence" value="ECO:0007669"/>
    <property type="project" value="InterPro"/>
</dbReference>
<dbReference type="InterPro" id="IPR000914">
    <property type="entry name" value="SBP_5_dom"/>
</dbReference>
<dbReference type="Gene3D" id="3.40.190.10">
    <property type="entry name" value="Periplasmic binding protein-like II"/>
    <property type="match status" value="1"/>
</dbReference>
<feature type="chain" id="PRO_5039649930" evidence="6">
    <location>
        <begin position="20"/>
        <end position="548"/>
    </location>
</feature>
<dbReference type="FunFam" id="3.90.76.10:FF:000001">
    <property type="entry name" value="Oligopeptide ABC transporter substrate-binding protein"/>
    <property type="match status" value="1"/>
</dbReference>
<evidence type="ECO:0000256" key="3">
    <source>
        <dbReference type="ARBA" id="ARBA00022448"/>
    </source>
</evidence>
<evidence type="ECO:0000256" key="1">
    <source>
        <dbReference type="ARBA" id="ARBA00004196"/>
    </source>
</evidence>